<evidence type="ECO:0000256" key="4">
    <source>
        <dbReference type="ARBA" id="ARBA00022490"/>
    </source>
</evidence>
<feature type="coiled-coil region" evidence="10">
    <location>
        <begin position="754"/>
        <end position="781"/>
    </location>
</feature>
<keyword evidence="4" id="KW-0963">Cytoplasm</keyword>
<evidence type="ECO:0000256" key="1">
    <source>
        <dbReference type="ARBA" id="ARBA00004496"/>
    </source>
</evidence>
<dbReference type="PROSITE" id="PS50086">
    <property type="entry name" value="TBC_RABGAP"/>
    <property type="match status" value="1"/>
</dbReference>
<feature type="region of interest" description="Disordered" evidence="11">
    <location>
        <begin position="321"/>
        <end position="353"/>
    </location>
</feature>
<keyword evidence="3" id="KW-0488">Methylation</keyword>
<keyword evidence="6" id="KW-0677">Repeat</keyword>
<dbReference type="SUPFAM" id="SSF47923">
    <property type="entry name" value="Ypt/Rab-GAP domain of gyp1p"/>
    <property type="match status" value="2"/>
</dbReference>
<dbReference type="Pfam" id="PF00566">
    <property type="entry name" value="RabGAP-TBC"/>
    <property type="match status" value="1"/>
</dbReference>
<accession>A0A8C9D001</accession>
<dbReference type="GeneTree" id="ENSGT00940000158486"/>
<proteinExistence type="predicted"/>
<feature type="domain" description="Rab-GAP TBC" evidence="12">
    <location>
        <begin position="819"/>
        <end position="1013"/>
    </location>
</feature>
<protein>
    <recommendedName>
        <fullName evidence="8">TBC1 domain family member 4</fullName>
    </recommendedName>
    <alternativeName>
        <fullName evidence="9">Akt substrate of 160 kDa</fullName>
    </alternativeName>
</protein>
<keyword evidence="10" id="KW-0175">Coiled coil</keyword>
<dbReference type="GO" id="GO:0005096">
    <property type="term" value="F:GTPase activator activity"/>
    <property type="evidence" value="ECO:0007669"/>
    <property type="project" value="UniProtKB-KW"/>
</dbReference>
<evidence type="ECO:0000256" key="9">
    <source>
        <dbReference type="ARBA" id="ARBA00081861"/>
    </source>
</evidence>
<dbReference type="AlphaFoldDB" id="A0A8C9D001"/>
<comment type="subcellular location">
    <subcellularLocation>
        <location evidence="1">Cytoplasm</location>
    </subcellularLocation>
</comment>
<gene>
    <name evidence="13" type="primary">TBC1D4</name>
</gene>
<dbReference type="Gene3D" id="1.10.472.80">
    <property type="entry name" value="Ypt/Rab-GAP domain of gyp1p, domain 3"/>
    <property type="match status" value="1"/>
</dbReference>
<feature type="region of interest" description="Disordered" evidence="11">
    <location>
        <begin position="549"/>
        <end position="667"/>
    </location>
</feature>
<dbReference type="GO" id="GO:0032869">
    <property type="term" value="P:cellular response to insulin stimulus"/>
    <property type="evidence" value="ECO:0007669"/>
    <property type="project" value="UniProtKB-ARBA"/>
</dbReference>
<evidence type="ECO:0000256" key="11">
    <source>
        <dbReference type="SAM" id="MobiDB-lite"/>
    </source>
</evidence>
<name>A0A8C9D001_PANLE</name>
<keyword evidence="14" id="KW-1185">Reference proteome</keyword>
<feature type="region of interest" description="Disordered" evidence="11">
    <location>
        <begin position="1"/>
        <end position="33"/>
    </location>
</feature>
<dbReference type="InterPro" id="IPR050302">
    <property type="entry name" value="Rab_GAP_TBC_domain"/>
</dbReference>
<evidence type="ECO:0000256" key="2">
    <source>
        <dbReference type="ARBA" id="ARBA00022468"/>
    </source>
</evidence>
<dbReference type="GO" id="GO:0005737">
    <property type="term" value="C:cytoplasm"/>
    <property type="evidence" value="ECO:0007669"/>
    <property type="project" value="UniProtKB-SubCell"/>
</dbReference>
<dbReference type="Pfam" id="PF11830">
    <property type="entry name" value="DUF3350"/>
    <property type="match status" value="1"/>
</dbReference>
<evidence type="ECO:0000313" key="13">
    <source>
        <dbReference type="Ensembl" id="ENSPLOP00000004758.1"/>
    </source>
</evidence>
<dbReference type="Gene3D" id="2.30.29.30">
    <property type="entry name" value="Pleckstrin-homology domain (PH domain)/Phosphotyrosine-binding domain (PTB)"/>
    <property type="match status" value="2"/>
</dbReference>
<dbReference type="FunFam" id="1.10.472.80:FF:000003">
    <property type="entry name" value="Putative TBC1 domain family member 1"/>
    <property type="match status" value="1"/>
</dbReference>
<dbReference type="FunFam" id="1.10.8.270:FF:000001">
    <property type="entry name" value="TBC1 domain family member 1"/>
    <property type="match status" value="1"/>
</dbReference>
<dbReference type="SUPFAM" id="SSF50729">
    <property type="entry name" value="PH domain-like"/>
    <property type="match status" value="2"/>
</dbReference>
<evidence type="ECO:0000256" key="8">
    <source>
        <dbReference type="ARBA" id="ARBA00072013"/>
    </source>
</evidence>
<dbReference type="Gene3D" id="1.10.10.2750">
    <property type="match status" value="1"/>
</dbReference>
<evidence type="ECO:0000259" key="12">
    <source>
        <dbReference type="PROSITE" id="PS50086"/>
    </source>
</evidence>
<dbReference type="Pfam" id="PF00640">
    <property type="entry name" value="PID"/>
    <property type="match status" value="1"/>
</dbReference>
<feature type="compositionally biased region" description="Pro residues" evidence="11">
    <location>
        <begin position="572"/>
        <end position="581"/>
    </location>
</feature>
<dbReference type="SMART" id="SM00462">
    <property type="entry name" value="PTB"/>
    <property type="match status" value="2"/>
</dbReference>
<reference evidence="13" key="2">
    <citation type="submission" date="2025-08" db="UniProtKB">
        <authorList>
            <consortium name="Ensembl"/>
        </authorList>
    </citation>
    <scope>IDENTIFICATION</scope>
</reference>
<feature type="compositionally biased region" description="Pro residues" evidence="11">
    <location>
        <begin position="13"/>
        <end position="29"/>
    </location>
</feature>
<dbReference type="InterPro" id="IPR011993">
    <property type="entry name" value="PH-like_dom_sf"/>
</dbReference>
<dbReference type="Ensembl" id="ENSPLOT00000005248.1">
    <property type="protein sequence ID" value="ENSPLOP00000004758.1"/>
    <property type="gene ID" value="ENSPLOG00000003381.1"/>
</dbReference>
<dbReference type="InterPro" id="IPR000195">
    <property type="entry name" value="Rab-GAP-TBC_dom"/>
</dbReference>
<evidence type="ECO:0000256" key="5">
    <source>
        <dbReference type="ARBA" id="ARBA00022553"/>
    </source>
</evidence>
<dbReference type="InterPro" id="IPR021785">
    <property type="entry name" value="DUF3350"/>
</dbReference>
<dbReference type="InterPro" id="IPR035969">
    <property type="entry name" value="Rab-GAP_TBC_sf"/>
</dbReference>
<dbReference type="Proteomes" id="UP000694399">
    <property type="component" value="Chromosome A2"/>
</dbReference>
<evidence type="ECO:0000256" key="3">
    <source>
        <dbReference type="ARBA" id="ARBA00022481"/>
    </source>
</evidence>
<sequence>MEPPSCVQDEPFPHPLEPEPGAPAQPGPGKPGDKRFRLWYVGGSCLDHRTTLPMLPWLMAEIRRRSQKPDAGGCGAPAAREVLLVLSAPFLRCVPAPGAGAAGGVGPAAAQPNPAVFIFEHKAQHVSRFIHNSHDLTYFAYLIKAQPDDPESQMACHVFRATDPNQVPDVISSIRQLSKAAMKEDAKASKDNEDAFYNSQKFEVLYCGKVTVTHKKAPSSLIDDCIEKFSLHEQQRLKSQGEQRGGAEAGDDPVVFEAAASEVLAEEGDGLPSIQPAFAAAAGQPGLPSSRVGFPERILEDCGFDEQQEFRSRCSSVTGVLQRKVQENSQKPQPRRRHASAPSHVQPSDSEKNRTMLFQVGRFEINLISPDTKSVVLEKNFKDISSCSQVDEVMLTLKQAFSTAAALQSAKTQIKLCEACPMHSLHKLCERVEGLYPPRAKLVIQRHLSSLTDNEQADIFERVQKMKPVSDQEENELVILHLRQLCEAKQRTHIHIGEGPSTISNSTIPENATSSGRFKLDILKNKAKRSLTSSLENIFSRGANRMRGRLGSMDSFERSNSLASEKDYSPGDSPPGTPPASPLSSAWQTFPEEDSDSPQFRRRAHTFSHPPSSTKRKLNLQDGRAHGVRSPLLRQSSSEQCSDGEGRKRTSSTCSNESLNAGGTPVTPRRISWRQRIFLRVASPMNKSPSAMQQDGLDRNELLPLSPLAPTMEEEPLVIFMSGEDDDPEKAEERKKSEELRSLWRKAIHQQILLLRMEKENQKLEASRDELQSRKVKLDYEEVGVCQKEVLLTWDKKLLNCRAKIRSDMEDIHICLKEGVPKSRRGEIWQFLALQYRLRHRLPNKQQPPDVSYKELLKQLTAQQHAILVDLGRTFPTHPYFSAQLGAGQLSLFNLLKAYSLLDKEVGYCQGISFVAGVLLLHMSEEQAFEMLKFLMYDQGFRKQYRPDMMSLQIQMYQLSRLLHDYHRDLYNHLEENEISPSLYAAPWFLTLFASQFPLGFVARVFDIIFLQGTEVIFKVALSLLSSQETLIMECENFESIVEFLKTTLPDMNTSEMEKIITQVFEMDISKQLHAYEVEYHVLQDELQESSYACEDSEPLEKLERANNQLKRQNMDLLEKLQLAHAKIQTLESNLENLLTRETKMKSLIRTLEQEKMAYQKTVEQIRKLLPTDALANCEFLLRDLNCNPNNKAKTGNKP</sequence>
<reference evidence="13" key="1">
    <citation type="journal article" date="2019" name="bioRxiv">
        <title>Long live the king: chromosome-level assembly of the lion (Panthera leo) using linked-read, Hi-C, and long read data.</title>
        <authorList>
            <person name="Armstrong E.E."/>
            <person name="Taylor R.W."/>
            <person name="Miller D.E."/>
            <person name="Kaelin C."/>
            <person name="Barsh G."/>
            <person name="Hadly E.A."/>
            <person name="Petrov D."/>
        </authorList>
    </citation>
    <scope>NUCLEOTIDE SEQUENCE [LARGE SCALE GENOMIC DNA]</scope>
</reference>
<dbReference type="FunFam" id="2.30.29.30:FF:000287">
    <property type="entry name" value="TBC1 domain family member 4 isoform X1"/>
    <property type="match status" value="1"/>
</dbReference>
<dbReference type="FunFam" id="1.10.10.2750:FF:000002">
    <property type="entry name" value="TBC1 domain family member 4"/>
    <property type="match status" value="1"/>
</dbReference>
<feature type="coiled-coil region" evidence="10">
    <location>
        <begin position="1100"/>
        <end position="1169"/>
    </location>
</feature>
<dbReference type="PANTHER" id="PTHR47219:SF14">
    <property type="entry name" value="TBC1 DOMAIN FAMILY MEMBER 4"/>
    <property type="match status" value="1"/>
</dbReference>
<keyword evidence="2" id="KW-0343">GTPase activation</keyword>
<evidence type="ECO:0000313" key="14">
    <source>
        <dbReference type="Proteomes" id="UP000694399"/>
    </source>
</evidence>
<keyword evidence="7" id="KW-0007">Acetylation</keyword>
<reference evidence="13" key="3">
    <citation type="submission" date="2025-09" db="UniProtKB">
        <authorList>
            <consortium name="Ensembl"/>
        </authorList>
    </citation>
    <scope>IDENTIFICATION</scope>
</reference>
<evidence type="ECO:0000256" key="6">
    <source>
        <dbReference type="ARBA" id="ARBA00022737"/>
    </source>
</evidence>
<feature type="compositionally biased region" description="Polar residues" evidence="11">
    <location>
        <begin position="651"/>
        <end position="661"/>
    </location>
</feature>
<evidence type="ECO:0000256" key="10">
    <source>
        <dbReference type="SAM" id="Coils"/>
    </source>
</evidence>
<dbReference type="Gene3D" id="1.10.8.270">
    <property type="entry name" value="putative rabgap domain of human tbc1 domain family member 14 like domains"/>
    <property type="match status" value="1"/>
</dbReference>
<dbReference type="InterPro" id="IPR006020">
    <property type="entry name" value="PTB/PI_dom"/>
</dbReference>
<keyword evidence="5" id="KW-0597">Phosphoprotein</keyword>
<dbReference type="SMART" id="SM00164">
    <property type="entry name" value="TBC"/>
    <property type="match status" value="1"/>
</dbReference>
<evidence type="ECO:0000256" key="7">
    <source>
        <dbReference type="ARBA" id="ARBA00022990"/>
    </source>
</evidence>
<organism evidence="13 14">
    <name type="scientific">Panthera leo</name>
    <name type="common">Lion</name>
    <dbReference type="NCBI Taxonomy" id="9689"/>
    <lineage>
        <taxon>Eukaryota</taxon>
        <taxon>Metazoa</taxon>
        <taxon>Chordata</taxon>
        <taxon>Craniata</taxon>
        <taxon>Vertebrata</taxon>
        <taxon>Euteleostomi</taxon>
        <taxon>Mammalia</taxon>
        <taxon>Eutheria</taxon>
        <taxon>Laurasiatheria</taxon>
        <taxon>Carnivora</taxon>
        <taxon>Feliformia</taxon>
        <taxon>Felidae</taxon>
        <taxon>Pantherinae</taxon>
        <taxon>Panthera</taxon>
    </lineage>
</organism>
<dbReference type="PANTHER" id="PTHR47219">
    <property type="entry name" value="RAB GTPASE-ACTIVATING PROTEIN 1-LIKE"/>
    <property type="match status" value="1"/>
</dbReference>